<keyword evidence="7" id="KW-0699">rRNA-binding</keyword>
<gene>
    <name evidence="9" type="ORF">C4617_02445</name>
</gene>
<dbReference type="NCBIfam" id="TIGR03654">
    <property type="entry name" value="L6_bact"/>
    <property type="match status" value="1"/>
</dbReference>
<dbReference type="GO" id="GO:0022625">
    <property type="term" value="C:cytosolic large ribosomal subunit"/>
    <property type="evidence" value="ECO:0007669"/>
    <property type="project" value="UniProtKB-UniRule"/>
</dbReference>
<evidence type="ECO:0000256" key="5">
    <source>
        <dbReference type="NCBIfam" id="TIGR03654"/>
    </source>
</evidence>
<dbReference type="Pfam" id="PF00347">
    <property type="entry name" value="Ribosomal_L6"/>
    <property type="match status" value="2"/>
</dbReference>
<dbReference type="GO" id="GO:0002181">
    <property type="term" value="P:cytoplasmic translation"/>
    <property type="evidence" value="ECO:0007669"/>
    <property type="project" value="TreeGrafter"/>
</dbReference>
<dbReference type="EMBL" id="PSQJ01000002">
    <property type="protein sequence ID" value="PTL86694.1"/>
    <property type="molecule type" value="Genomic_DNA"/>
</dbReference>
<evidence type="ECO:0000256" key="4">
    <source>
        <dbReference type="ARBA" id="ARBA00035454"/>
    </source>
</evidence>
<feature type="domain" description="Large ribosomal subunit protein uL6 alpha-beta" evidence="8">
    <location>
        <begin position="11"/>
        <end position="82"/>
    </location>
</feature>
<dbReference type="PIRSF" id="PIRSF002162">
    <property type="entry name" value="Ribosomal_L6"/>
    <property type="match status" value="1"/>
</dbReference>
<evidence type="ECO:0000256" key="3">
    <source>
        <dbReference type="ARBA" id="ARBA00023274"/>
    </source>
</evidence>
<name>A0A2T4VY44_9HYPH</name>
<evidence type="ECO:0000256" key="2">
    <source>
        <dbReference type="ARBA" id="ARBA00022980"/>
    </source>
</evidence>
<comment type="caution">
    <text evidence="9">The sequence shown here is derived from an EMBL/GenBank/DDBJ whole genome shotgun (WGS) entry which is preliminary data.</text>
</comment>
<evidence type="ECO:0000256" key="6">
    <source>
        <dbReference type="RuleBase" id="RU003869"/>
    </source>
</evidence>
<dbReference type="FunFam" id="3.90.930.12:FF:000001">
    <property type="entry name" value="50S ribosomal protein L6"/>
    <property type="match status" value="1"/>
</dbReference>
<feature type="domain" description="Large ribosomal subunit protein uL6 alpha-beta" evidence="8">
    <location>
        <begin position="91"/>
        <end position="164"/>
    </location>
</feature>
<dbReference type="Proteomes" id="UP000240811">
    <property type="component" value="Unassembled WGS sequence"/>
</dbReference>
<dbReference type="Gene3D" id="3.90.930.12">
    <property type="entry name" value="Ribosomal protein L6, alpha-beta domain"/>
    <property type="match status" value="2"/>
</dbReference>
<organism evidence="9 10">
    <name type="scientific">Candidatus Liberibacter europaeus</name>
    <dbReference type="NCBI Taxonomy" id="744859"/>
    <lineage>
        <taxon>Bacteria</taxon>
        <taxon>Pseudomonadati</taxon>
        <taxon>Pseudomonadota</taxon>
        <taxon>Alphaproteobacteria</taxon>
        <taxon>Hyphomicrobiales</taxon>
        <taxon>Rhizobiaceae</taxon>
        <taxon>Liberibacter</taxon>
    </lineage>
</organism>
<reference evidence="10" key="1">
    <citation type="submission" date="2018-02" db="EMBL/GenBank/DDBJ databases">
        <title>Genome sequence of Candidatus Liberibacter europaeus.</title>
        <authorList>
            <person name="Frampton R.A."/>
            <person name="Thompson S.M."/>
            <person name="David C."/>
            <person name="Addison S.M."/>
            <person name="Smith G.R."/>
        </authorList>
    </citation>
    <scope>NUCLEOTIDE SEQUENCE [LARGE SCALE GENOMIC DNA]</scope>
</reference>
<dbReference type="AlphaFoldDB" id="A0A2T4VY44"/>
<accession>A0A2T4VY44</accession>
<evidence type="ECO:0000259" key="8">
    <source>
        <dbReference type="Pfam" id="PF00347"/>
    </source>
</evidence>
<dbReference type="SUPFAM" id="SSF56053">
    <property type="entry name" value="Ribosomal protein L6"/>
    <property type="match status" value="2"/>
</dbReference>
<evidence type="ECO:0000313" key="10">
    <source>
        <dbReference type="Proteomes" id="UP000240811"/>
    </source>
</evidence>
<dbReference type="InterPro" id="IPR020040">
    <property type="entry name" value="Ribosomal_uL6_a/b-dom"/>
</dbReference>
<dbReference type="PANTHER" id="PTHR11655:SF14">
    <property type="entry name" value="LARGE RIBOSOMAL SUBUNIT PROTEIN UL6M"/>
    <property type="match status" value="1"/>
</dbReference>
<dbReference type="InterPro" id="IPR036789">
    <property type="entry name" value="Ribosomal_uL6-like_a/b-dom_sf"/>
</dbReference>
<dbReference type="GO" id="GO:0019843">
    <property type="term" value="F:rRNA binding"/>
    <property type="evidence" value="ECO:0007669"/>
    <property type="project" value="UniProtKB-UniRule"/>
</dbReference>
<dbReference type="GO" id="GO:0003735">
    <property type="term" value="F:structural constituent of ribosome"/>
    <property type="evidence" value="ECO:0007669"/>
    <property type="project" value="UniProtKB-UniRule"/>
</dbReference>
<comment type="function">
    <text evidence="7">This protein binds to the 23S rRNA, and is important in its secondary structure. It is located near the subunit interface in the base of the L7/L12 stalk, and near the tRNA binding site of the peptidyltransferase center.</text>
</comment>
<dbReference type="InterPro" id="IPR019906">
    <property type="entry name" value="Ribosomal_uL6_bac-type"/>
</dbReference>
<comment type="similarity">
    <text evidence="1 6">Belongs to the universal ribosomal protein uL6 family.</text>
</comment>
<protein>
    <recommendedName>
        <fullName evidence="4 5">50S ribosomal protein L6</fullName>
    </recommendedName>
</protein>
<sequence length="177" mass="19733">MSRVGKKLIQIPHDVRVVVENREVKFEGPKGILSFMIVNGIDVILKDGFLSVVPVNNSKKVRSAWGMLRTMLSNCLCGVTKGYERKLELNGVGYRCSMVENGLKINLGFSHEVIYYPPEGISLSVSKPTEVVVSGIEKQKVGHVAAQIRAYRVAEPYKGRGIKYNDEVIVRKEGKKK</sequence>
<evidence type="ECO:0000256" key="7">
    <source>
        <dbReference type="RuleBase" id="RU003870"/>
    </source>
</evidence>
<keyword evidence="7" id="KW-0694">RNA-binding</keyword>
<proteinExistence type="inferred from homology"/>
<keyword evidence="3 6" id="KW-0687">Ribonucleoprotein</keyword>
<dbReference type="InterPro" id="IPR000702">
    <property type="entry name" value="Ribosomal_uL6-like"/>
</dbReference>
<keyword evidence="2 6" id="KW-0689">Ribosomal protein</keyword>
<dbReference type="PANTHER" id="PTHR11655">
    <property type="entry name" value="60S/50S RIBOSOMAL PROTEIN L6/L9"/>
    <property type="match status" value="1"/>
</dbReference>
<dbReference type="PRINTS" id="PR00059">
    <property type="entry name" value="RIBOSOMALL6"/>
</dbReference>
<evidence type="ECO:0000313" key="9">
    <source>
        <dbReference type="EMBL" id="PTL86694.1"/>
    </source>
</evidence>
<evidence type="ECO:0000256" key="1">
    <source>
        <dbReference type="ARBA" id="ARBA00009356"/>
    </source>
</evidence>